<dbReference type="AlphaFoldDB" id="A0A9E7D5P8"/>
<dbReference type="Pfam" id="PF03746">
    <property type="entry name" value="LamB_YcsF"/>
    <property type="match status" value="1"/>
</dbReference>
<dbReference type="NCBIfam" id="NF003814">
    <property type="entry name" value="PRK05406.1-3"/>
    <property type="match status" value="1"/>
</dbReference>
<accession>A0A9E7D5P8</accession>
<dbReference type="KEGG" id="apol:K9D25_00890"/>
<dbReference type="NCBIfam" id="NF003816">
    <property type="entry name" value="PRK05406.1-5"/>
    <property type="match status" value="1"/>
</dbReference>
<dbReference type="GO" id="GO:0005975">
    <property type="term" value="P:carbohydrate metabolic process"/>
    <property type="evidence" value="ECO:0007669"/>
    <property type="project" value="InterPro"/>
</dbReference>
<reference evidence="1" key="1">
    <citation type="submission" date="2021-09" db="EMBL/GenBank/DDBJ databases">
        <title>Network and meta-omics reveal the key degrader and cooperation patterns in an efficient 1,4-dioxane-degrading microbial community.</title>
        <authorList>
            <person name="Dai C."/>
        </authorList>
    </citation>
    <scope>NUCLEOTIDE SEQUENCE</scope>
    <source>
        <strain evidence="1">ZM13</strain>
    </source>
</reference>
<organism evidence="1 2">
    <name type="scientific">Ancylobacter polymorphus</name>
    <dbReference type="NCBI Taxonomy" id="223390"/>
    <lineage>
        <taxon>Bacteria</taxon>
        <taxon>Pseudomonadati</taxon>
        <taxon>Pseudomonadota</taxon>
        <taxon>Alphaproteobacteria</taxon>
        <taxon>Hyphomicrobiales</taxon>
        <taxon>Xanthobacteraceae</taxon>
        <taxon>Ancylobacter</taxon>
    </lineage>
</organism>
<dbReference type="InterPro" id="IPR005501">
    <property type="entry name" value="LamB/YcsF/PxpA-like"/>
</dbReference>
<dbReference type="SUPFAM" id="SSF88713">
    <property type="entry name" value="Glycoside hydrolase/deacetylase"/>
    <property type="match status" value="1"/>
</dbReference>
<dbReference type="PANTHER" id="PTHR30292:SF0">
    <property type="entry name" value="5-OXOPROLINASE SUBUNIT A"/>
    <property type="match status" value="1"/>
</dbReference>
<sequence>MTKRININADLGEGYGHYAIGNDDAILEIVKSVNVACGFHGGDASIMRDVCLKAKANGVSVGAHPGFNDLWGFGRRQIRMSADDLEYLVAYQLGALAGMAAYAGMKVTHVKPHGALNNMCAVERDYARAVARAIKVVDPSLYYLALSGTEMERAAVDIGVPLAREAFIDRLYEDDGNLRARTHADAMIRDPAVAAARAVRMVLEGEIVSVSGKRMPTRFDSLCLHGDEPSALAVANACCEALRAAGIELVTLPEMMQGEQ</sequence>
<dbReference type="PANTHER" id="PTHR30292">
    <property type="entry name" value="UNCHARACTERIZED PROTEIN YBGL-RELATED"/>
    <property type="match status" value="1"/>
</dbReference>
<dbReference type="Gene3D" id="3.20.20.370">
    <property type="entry name" value="Glycoside hydrolase/deacetylase"/>
    <property type="match status" value="1"/>
</dbReference>
<dbReference type="Proteomes" id="UP000831684">
    <property type="component" value="Chromosome"/>
</dbReference>
<gene>
    <name evidence="1" type="ORF">K9D25_00890</name>
</gene>
<evidence type="ECO:0000313" key="2">
    <source>
        <dbReference type="Proteomes" id="UP000831684"/>
    </source>
</evidence>
<dbReference type="CDD" id="cd10787">
    <property type="entry name" value="LamB_YcsF_like"/>
    <property type="match status" value="1"/>
</dbReference>
<name>A0A9E7D5P8_9HYPH</name>
<protein>
    <submittedName>
        <fullName evidence="1">5-oxoprolinase subunit PxpA</fullName>
    </submittedName>
</protein>
<dbReference type="EMBL" id="CP083239">
    <property type="protein sequence ID" value="UOK71315.1"/>
    <property type="molecule type" value="Genomic_DNA"/>
</dbReference>
<dbReference type="InterPro" id="IPR011330">
    <property type="entry name" value="Glyco_hydro/deAcase_b/a-brl"/>
</dbReference>
<proteinExistence type="predicted"/>
<evidence type="ECO:0000313" key="1">
    <source>
        <dbReference type="EMBL" id="UOK71315.1"/>
    </source>
</evidence>
<dbReference type="RefSeq" id="WP_244378333.1">
    <property type="nucleotide sequence ID" value="NZ_CP083239.1"/>
</dbReference>